<dbReference type="PANTHER" id="PTHR14352:SF2">
    <property type="entry name" value="HAUS AUGMIN-LIKE COMPLEX SUBUNIT 7"/>
    <property type="match status" value="1"/>
</dbReference>
<accession>A0A2K1ISW5</accession>
<dbReference type="GO" id="GO:0005876">
    <property type="term" value="C:spindle microtubule"/>
    <property type="evidence" value="ECO:0007669"/>
    <property type="project" value="EnsemblPlants"/>
</dbReference>
<dbReference type="STRING" id="3218.A0A2K1ISW5"/>
<dbReference type="EnsemblPlants" id="Pp3c21_22490V3.1">
    <property type="protein sequence ID" value="Pp3c21_22490V3.1"/>
    <property type="gene ID" value="Pp3c21_22490"/>
</dbReference>
<organism evidence="1">
    <name type="scientific">Physcomitrium patens</name>
    <name type="common">Spreading-leaved earth moss</name>
    <name type="synonym">Physcomitrella patens</name>
    <dbReference type="NCBI Taxonomy" id="3218"/>
    <lineage>
        <taxon>Eukaryota</taxon>
        <taxon>Viridiplantae</taxon>
        <taxon>Streptophyta</taxon>
        <taxon>Embryophyta</taxon>
        <taxon>Bryophyta</taxon>
        <taxon>Bryophytina</taxon>
        <taxon>Bryopsida</taxon>
        <taxon>Funariidae</taxon>
        <taxon>Funariales</taxon>
        <taxon>Funariaceae</taxon>
        <taxon>Physcomitrium</taxon>
    </lineage>
</organism>
<dbReference type="InterPro" id="IPR029711">
    <property type="entry name" value="Haus7-like"/>
</dbReference>
<dbReference type="PaxDb" id="3218-PP1S216_69V6.1"/>
<reference evidence="1 3" key="2">
    <citation type="journal article" date="2018" name="Plant J.">
        <title>The Physcomitrella patens chromosome-scale assembly reveals moss genome structure and evolution.</title>
        <authorList>
            <person name="Lang D."/>
            <person name="Ullrich K.K."/>
            <person name="Murat F."/>
            <person name="Fuchs J."/>
            <person name="Jenkins J."/>
            <person name="Haas F.B."/>
            <person name="Piednoel M."/>
            <person name="Gundlach H."/>
            <person name="Van Bel M."/>
            <person name="Meyberg R."/>
            <person name="Vives C."/>
            <person name="Morata J."/>
            <person name="Symeonidi A."/>
            <person name="Hiss M."/>
            <person name="Muchero W."/>
            <person name="Kamisugi Y."/>
            <person name="Saleh O."/>
            <person name="Blanc G."/>
            <person name="Decker E.L."/>
            <person name="van Gessel N."/>
            <person name="Grimwood J."/>
            <person name="Hayes R.D."/>
            <person name="Graham S.W."/>
            <person name="Gunter L.E."/>
            <person name="McDaniel S.F."/>
            <person name="Hoernstein S.N.W."/>
            <person name="Larsson A."/>
            <person name="Li F.W."/>
            <person name="Perroud P.F."/>
            <person name="Phillips J."/>
            <person name="Ranjan P."/>
            <person name="Rokshar D.S."/>
            <person name="Rothfels C.J."/>
            <person name="Schneider L."/>
            <person name="Shu S."/>
            <person name="Stevenson D.W."/>
            <person name="Thummler F."/>
            <person name="Tillich M."/>
            <person name="Villarreal Aguilar J.C."/>
            <person name="Widiez T."/>
            <person name="Wong G.K."/>
            <person name="Wymore A."/>
            <person name="Zhang Y."/>
            <person name="Zimmer A.D."/>
            <person name="Quatrano R.S."/>
            <person name="Mayer K.F.X."/>
            <person name="Goodstein D."/>
            <person name="Casacuberta J.M."/>
            <person name="Vandepoele K."/>
            <person name="Reski R."/>
            <person name="Cuming A.C."/>
            <person name="Tuskan G.A."/>
            <person name="Maumus F."/>
            <person name="Salse J."/>
            <person name="Schmutz J."/>
            <person name="Rensing S.A."/>
        </authorList>
    </citation>
    <scope>NUCLEOTIDE SEQUENCE [LARGE SCALE GENOMIC DNA]</scope>
    <source>
        <strain evidence="2 3">cv. Gransden 2004</strain>
    </source>
</reference>
<dbReference type="GO" id="GO:0051011">
    <property type="term" value="F:microtubule minus-end binding"/>
    <property type="evidence" value="ECO:0000318"/>
    <property type="project" value="GO_Central"/>
</dbReference>
<dbReference type="PANTHER" id="PTHR14352">
    <property type="entry name" value="HAUS AUGMIN-LIKE COMPLEX SUBUNIT 7"/>
    <property type="match status" value="1"/>
</dbReference>
<gene>
    <name evidence="2" type="primary">LOC112273910</name>
    <name evidence="1" type="ORF">PHYPA_026498</name>
</gene>
<reference evidence="2" key="3">
    <citation type="submission" date="2020-12" db="UniProtKB">
        <authorList>
            <consortium name="EnsemblPlants"/>
        </authorList>
    </citation>
    <scope>IDENTIFICATION</scope>
</reference>
<dbReference type="AlphaFoldDB" id="A0A2K1ISW5"/>
<name>A0A2K1ISW5_PHYPA</name>
<keyword evidence="3" id="KW-1185">Reference proteome</keyword>
<dbReference type="Pfam" id="PF06694">
    <property type="entry name" value="Plant_NMP1"/>
    <property type="match status" value="1"/>
</dbReference>
<dbReference type="GO" id="GO:0051225">
    <property type="term" value="P:spindle assembly"/>
    <property type="evidence" value="ECO:0000318"/>
    <property type="project" value="GO_Central"/>
</dbReference>
<dbReference type="GeneID" id="112273910"/>
<evidence type="ECO:0000313" key="3">
    <source>
        <dbReference type="Proteomes" id="UP000006727"/>
    </source>
</evidence>
<dbReference type="Proteomes" id="UP000006727">
    <property type="component" value="Chromosome 21"/>
</dbReference>
<sequence length="344" mass="38137">MSVTACMDDVHHKLSLLNYPRSSAPSQSLLYAGLERYALLDWLFFRLLGDKSPFTQQDLLGEGADRDEEAARIQYLAEIAKYLGLTPTVDPDAIQGKGSYESRAEMLHLIVELVEASSVTDNPEWSVDDQVAKDILLVDAIAEKQTQVFSDECKLFPADVQIMSNIAMHDITDLERQLSEQVKSVERLQSSVAELSAKQSYNPNEDYVDAEIELRARLATFLDSAKSFNIIYAKEIRPWTHMMDVPQLHGLGPAANRLLDSYSQLLKLLRNLQKMRDSYSAVAAGSDVANDAISASTEESSLVKLVAECEEALLLLNNGLSILSLSLERDYIGGIHTDKPASPL</sequence>
<dbReference type="OMA" id="SMYADNP"/>
<dbReference type="GO" id="GO:0009524">
    <property type="term" value="C:phragmoplast"/>
    <property type="evidence" value="ECO:0007669"/>
    <property type="project" value="EnsemblPlants"/>
</dbReference>
<dbReference type="GO" id="GO:0070652">
    <property type="term" value="C:HAUS complex"/>
    <property type="evidence" value="ECO:0000318"/>
    <property type="project" value="GO_Central"/>
</dbReference>
<dbReference type="GO" id="GO:0031023">
    <property type="term" value="P:microtubule organizing center organization"/>
    <property type="evidence" value="ECO:0000318"/>
    <property type="project" value="GO_Central"/>
</dbReference>
<dbReference type="EMBL" id="ABEU02000021">
    <property type="protein sequence ID" value="PNR32372.1"/>
    <property type="molecule type" value="Genomic_DNA"/>
</dbReference>
<dbReference type="Gramene" id="Pp3c21_22490V3.1">
    <property type="protein sequence ID" value="Pp3c21_22490V3.1"/>
    <property type="gene ID" value="Pp3c21_22490"/>
</dbReference>
<protein>
    <recommendedName>
        <fullName evidence="4">AUGMIN subunit 7</fullName>
    </recommendedName>
</protein>
<dbReference type="RefSeq" id="XP_024358732.1">
    <property type="nucleotide sequence ID" value="XM_024502964.2"/>
</dbReference>
<dbReference type="OrthoDB" id="1920495at2759"/>
<dbReference type="InterPro" id="IPR010604">
    <property type="entry name" value="Plant_AUG7"/>
</dbReference>
<evidence type="ECO:0008006" key="4">
    <source>
        <dbReference type="Google" id="ProtNLM"/>
    </source>
</evidence>
<reference evidence="1 3" key="1">
    <citation type="journal article" date="2008" name="Science">
        <title>The Physcomitrella genome reveals evolutionary insights into the conquest of land by plants.</title>
        <authorList>
            <person name="Rensing S."/>
            <person name="Lang D."/>
            <person name="Zimmer A."/>
            <person name="Terry A."/>
            <person name="Salamov A."/>
            <person name="Shapiro H."/>
            <person name="Nishiyama T."/>
            <person name="Perroud P.-F."/>
            <person name="Lindquist E."/>
            <person name="Kamisugi Y."/>
            <person name="Tanahashi T."/>
            <person name="Sakakibara K."/>
            <person name="Fujita T."/>
            <person name="Oishi K."/>
            <person name="Shin-I T."/>
            <person name="Kuroki Y."/>
            <person name="Toyoda A."/>
            <person name="Suzuki Y."/>
            <person name="Hashimoto A."/>
            <person name="Yamaguchi K."/>
            <person name="Sugano A."/>
            <person name="Kohara Y."/>
            <person name="Fujiyama A."/>
            <person name="Anterola A."/>
            <person name="Aoki S."/>
            <person name="Ashton N."/>
            <person name="Barbazuk W.B."/>
            <person name="Barker E."/>
            <person name="Bennetzen J."/>
            <person name="Bezanilla M."/>
            <person name="Blankenship R."/>
            <person name="Cho S.H."/>
            <person name="Dutcher S."/>
            <person name="Estelle M."/>
            <person name="Fawcett J.A."/>
            <person name="Gundlach H."/>
            <person name="Hanada K."/>
            <person name="Heyl A."/>
            <person name="Hicks K.A."/>
            <person name="Hugh J."/>
            <person name="Lohr M."/>
            <person name="Mayer K."/>
            <person name="Melkozernov A."/>
            <person name="Murata T."/>
            <person name="Nelson D."/>
            <person name="Pils B."/>
            <person name="Prigge M."/>
            <person name="Reiss B."/>
            <person name="Renner T."/>
            <person name="Rombauts S."/>
            <person name="Rushton P."/>
            <person name="Sanderfoot A."/>
            <person name="Schween G."/>
            <person name="Shiu S.-H."/>
            <person name="Stueber K."/>
            <person name="Theodoulou F.L."/>
            <person name="Tu H."/>
            <person name="Van de Peer Y."/>
            <person name="Verrier P.J."/>
            <person name="Waters E."/>
            <person name="Wood A."/>
            <person name="Yang L."/>
            <person name="Cove D."/>
            <person name="Cuming A."/>
            <person name="Hasebe M."/>
            <person name="Lucas S."/>
            <person name="Mishler D.B."/>
            <person name="Reski R."/>
            <person name="Grigoriev I."/>
            <person name="Quatrano R.S."/>
            <person name="Boore J.L."/>
        </authorList>
    </citation>
    <scope>NUCLEOTIDE SEQUENCE [LARGE SCALE GENOMIC DNA]</scope>
    <source>
        <strain evidence="2 3">cv. Gransden 2004</strain>
    </source>
</reference>
<proteinExistence type="predicted"/>
<evidence type="ECO:0000313" key="1">
    <source>
        <dbReference type="EMBL" id="PNR32372.1"/>
    </source>
</evidence>
<dbReference type="Gramene" id="Pp3c21_22490V3.2">
    <property type="protein sequence ID" value="Pp3c21_22490V3.2"/>
    <property type="gene ID" value="Pp3c21_22490"/>
</dbReference>
<evidence type="ECO:0000313" key="2">
    <source>
        <dbReference type="EnsemblPlants" id="Pp3c21_22490V3.1"/>
    </source>
</evidence>
<dbReference type="EnsemblPlants" id="Pp3c21_22490V3.2">
    <property type="protein sequence ID" value="Pp3c21_22490V3.2"/>
    <property type="gene ID" value="Pp3c21_22490"/>
</dbReference>